<accession>A0AA38FKY9</accession>
<sequence>MSQIQSFSFLALAFAQREESRGLCNVFGAFIQVGFGDAVVGEESKSTLHDKALEETTLTKSAGEEFPSDCQKVAEFVEATNLTLEHYEKCLEKFPYAFMAQIYVCFRQFDNEGIKSFNLNEIQGYWHQKILKSIDLADLQDYCKHELSDSFDLDEDVATGTEWVPSFRISLPDKLGVRLAGPPTIRPCPPENSLGIFAVGTAVDAWWNDSWWEGVVVM</sequence>
<name>A0AA38FKY9_TAXCH</name>
<dbReference type="Proteomes" id="UP000824469">
    <property type="component" value="Unassembled WGS sequence"/>
</dbReference>
<dbReference type="EMBL" id="JAHRHJ020000008">
    <property type="protein sequence ID" value="KAH9306085.1"/>
    <property type="molecule type" value="Genomic_DNA"/>
</dbReference>
<dbReference type="PANTHER" id="PTHR31917">
    <property type="entry name" value="AGENET DOMAIN-CONTAINING PROTEIN-RELATED"/>
    <property type="match status" value="1"/>
</dbReference>
<reference evidence="1 2" key="1">
    <citation type="journal article" date="2021" name="Nat. Plants">
        <title>The Taxus genome provides insights into paclitaxel biosynthesis.</title>
        <authorList>
            <person name="Xiong X."/>
            <person name="Gou J."/>
            <person name="Liao Q."/>
            <person name="Li Y."/>
            <person name="Zhou Q."/>
            <person name="Bi G."/>
            <person name="Li C."/>
            <person name="Du R."/>
            <person name="Wang X."/>
            <person name="Sun T."/>
            <person name="Guo L."/>
            <person name="Liang H."/>
            <person name="Lu P."/>
            <person name="Wu Y."/>
            <person name="Zhang Z."/>
            <person name="Ro D.K."/>
            <person name="Shang Y."/>
            <person name="Huang S."/>
            <person name="Yan J."/>
        </authorList>
    </citation>
    <scope>NUCLEOTIDE SEQUENCE [LARGE SCALE GENOMIC DNA]</scope>
    <source>
        <strain evidence="1">Ta-2019</strain>
    </source>
</reference>
<feature type="non-terminal residue" evidence="1">
    <location>
        <position position="218"/>
    </location>
</feature>
<gene>
    <name evidence="1" type="ORF">KI387_010489</name>
</gene>
<evidence type="ECO:0000313" key="1">
    <source>
        <dbReference type="EMBL" id="KAH9306085.1"/>
    </source>
</evidence>
<comment type="caution">
    <text evidence="1">The sequence shown here is derived from an EMBL/GenBank/DDBJ whole genome shotgun (WGS) entry which is preliminary data.</text>
</comment>
<evidence type="ECO:0000313" key="2">
    <source>
        <dbReference type="Proteomes" id="UP000824469"/>
    </source>
</evidence>
<dbReference type="AlphaFoldDB" id="A0AA38FKY9"/>
<organism evidence="1 2">
    <name type="scientific">Taxus chinensis</name>
    <name type="common">Chinese yew</name>
    <name type="synonym">Taxus wallichiana var. chinensis</name>
    <dbReference type="NCBI Taxonomy" id="29808"/>
    <lineage>
        <taxon>Eukaryota</taxon>
        <taxon>Viridiplantae</taxon>
        <taxon>Streptophyta</taxon>
        <taxon>Embryophyta</taxon>
        <taxon>Tracheophyta</taxon>
        <taxon>Spermatophyta</taxon>
        <taxon>Pinopsida</taxon>
        <taxon>Pinidae</taxon>
        <taxon>Conifers II</taxon>
        <taxon>Cupressales</taxon>
        <taxon>Taxaceae</taxon>
        <taxon>Taxus</taxon>
    </lineage>
</organism>
<dbReference type="PANTHER" id="PTHR31917:SF101">
    <property type="entry name" value="OS07G0607300 PROTEIN"/>
    <property type="match status" value="1"/>
</dbReference>
<proteinExistence type="predicted"/>
<keyword evidence="2" id="KW-1185">Reference proteome</keyword>
<protein>
    <submittedName>
        <fullName evidence="1">Uncharacterized protein</fullName>
    </submittedName>
</protein>